<proteinExistence type="predicted"/>
<feature type="compositionally biased region" description="Basic and acidic residues" evidence="4">
    <location>
        <begin position="212"/>
        <end position="227"/>
    </location>
</feature>
<evidence type="ECO:0000256" key="4">
    <source>
        <dbReference type="SAM" id="MobiDB-lite"/>
    </source>
</evidence>
<gene>
    <name evidence="6" type="ORF">IC620_12280</name>
</gene>
<dbReference type="SMART" id="SM00382">
    <property type="entry name" value="AAA"/>
    <property type="match status" value="2"/>
</dbReference>
<dbReference type="RefSeq" id="WP_191142325.1">
    <property type="nucleotide sequence ID" value="NZ_JACXAH010000018.1"/>
</dbReference>
<evidence type="ECO:0000259" key="5">
    <source>
        <dbReference type="PROSITE" id="PS50893"/>
    </source>
</evidence>
<dbReference type="AlphaFoldDB" id="A0A926NAU2"/>
<accession>A0A926NAU2</accession>
<dbReference type="Proteomes" id="UP000661691">
    <property type="component" value="Unassembled WGS sequence"/>
</dbReference>
<name>A0A926NAU2_9BACL</name>
<feature type="coiled-coil region" evidence="3">
    <location>
        <begin position="166"/>
        <end position="200"/>
    </location>
</feature>
<keyword evidence="3" id="KW-0175">Coiled coil</keyword>
<feature type="region of interest" description="Disordered" evidence="4">
    <location>
        <begin position="200"/>
        <end position="233"/>
    </location>
</feature>
<dbReference type="NCBIfam" id="NF000355">
    <property type="entry name" value="ribo_prot_ABC_F"/>
    <property type="match status" value="1"/>
</dbReference>
<organism evidence="6 7">
    <name type="scientific">Polycladospora coralii</name>
    <dbReference type="NCBI Taxonomy" id="2771432"/>
    <lineage>
        <taxon>Bacteria</taxon>
        <taxon>Bacillati</taxon>
        <taxon>Bacillota</taxon>
        <taxon>Bacilli</taxon>
        <taxon>Bacillales</taxon>
        <taxon>Thermoactinomycetaceae</taxon>
        <taxon>Polycladospora</taxon>
    </lineage>
</organism>
<keyword evidence="1" id="KW-0547">Nucleotide-binding</keyword>
<dbReference type="InterPro" id="IPR003439">
    <property type="entry name" value="ABC_transporter-like_ATP-bd"/>
</dbReference>
<dbReference type="PANTHER" id="PTHR42855:SF2">
    <property type="entry name" value="DRUG RESISTANCE ABC TRANSPORTER,ATP-BINDING PROTEIN"/>
    <property type="match status" value="1"/>
</dbReference>
<feature type="domain" description="ABC transporter" evidence="5">
    <location>
        <begin position="272"/>
        <end position="480"/>
    </location>
</feature>
<dbReference type="Pfam" id="PF12848">
    <property type="entry name" value="ABC_tran_Xtn"/>
    <property type="match status" value="1"/>
</dbReference>
<dbReference type="PANTHER" id="PTHR42855">
    <property type="entry name" value="ABC TRANSPORTER ATP-BINDING SUBUNIT"/>
    <property type="match status" value="1"/>
</dbReference>
<dbReference type="Pfam" id="PF00005">
    <property type="entry name" value="ABC_tran"/>
    <property type="match status" value="2"/>
</dbReference>
<dbReference type="GO" id="GO:0016887">
    <property type="term" value="F:ATP hydrolysis activity"/>
    <property type="evidence" value="ECO:0007669"/>
    <property type="project" value="InterPro"/>
</dbReference>
<dbReference type="Gene3D" id="3.40.50.300">
    <property type="entry name" value="P-loop containing nucleotide triphosphate hydrolases"/>
    <property type="match status" value="3"/>
</dbReference>
<dbReference type="EMBL" id="JACXAH010000018">
    <property type="protein sequence ID" value="MBD1373132.1"/>
    <property type="molecule type" value="Genomic_DNA"/>
</dbReference>
<protein>
    <submittedName>
        <fullName evidence="6">ABC-F family ATP-binding cassette domain-containing protein</fullName>
    </submittedName>
</protein>
<dbReference type="SUPFAM" id="SSF52540">
    <property type="entry name" value="P-loop containing nucleoside triphosphate hydrolases"/>
    <property type="match status" value="2"/>
</dbReference>
<keyword evidence="7" id="KW-1185">Reference proteome</keyword>
<evidence type="ECO:0000313" key="7">
    <source>
        <dbReference type="Proteomes" id="UP000661691"/>
    </source>
</evidence>
<dbReference type="InterPro" id="IPR003593">
    <property type="entry name" value="AAA+_ATPase"/>
</dbReference>
<dbReference type="GO" id="GO:0005524">
    <property type="term" value="F:ATP binding"/>
    <property type="evidence" value="ECO:0007669"/>
    <property type="project" value="UniProtKB-KW"/>
</dbReference>
<dbReference type="InterPro" id="IPR027417">
    <property type="entry name" value="P-loop_NTPase"/>
</dbReference>
<evidence type="ECO:0000256" key="2">
    <source>
        <dbReference type="ARBA" id="ARBA00022840"/>
    </source>
</evidence>
<evidence type="ECO:0000313" key="6">
    <source>
        <dbReference type="EMBL" id="MBD1373132.1"/>
    </source>
</evidence>
<keyword evidence="2 6" id="KW-0067">ATP-binding</keyword>
<reference evidence="6" key="1">
    <citation type="submission" date="2020-09" db="EMBL/GenBank/DDBJ databases">
        <title>A novel bacterium of genus Hazenella, isolated from South China Sea.</title>
        <authorList>
            <person name="Huang H."/>
            <person name="Mo K."/>
            <person name="Hu Y."/>
        </authorList>
    </citation>
    <scope>NUCLEOTIDE SEQUENCE</scope>
    <source>
        <strain evidence="6">IB182357</strain>
    </source>
</reference>
<dbReference type="PROSITE" id="PS50893">
    <property type="entry name" value="ABC_TRANSPORTER_2"/>
    <property type="match status" value="2"/>
</dbReference>
<dbReference type="InterPro" id="IPR032781">
    <property type="entry name" value="ABC_tran_Xtn"/>
</dbReference>
<sequence>MSIVEMNGIKKEFGDRLLLDIPSFKVENAQKIGIVGRNGAGKTTLLRLIAGEEKVDEGRIQVSVMKQWIRQMDMEPNPKCESGGERTKKRIIEALMHKNGLLLADEPTSHLDLESRKWLAKELRNYSGAILLVSHDRYILDQVCTHMIEIEQGKIYYYEGNYTSYVKQKDEKKRRQQYEYDEYQKEKRRLTHAVTQVKQQAQNMKKSPARMSHSEAKLSKMRVESKRSKVSRNAKSIETRLHQLEKKERPYEPAPVQFDFELFRPYRGPYSIRLERLTKKVPDKVLFEHFSCAIPTGAKVGVRGRNGSGKTTLLQAIKEKEAGVIIPAAVKVGYFEQTLSHLDKTKSVLENIQMSSPYHETFIRTVLARLQLKGDHVDKSISSLSGGEQVKVALAKLCCGAYDLLIMDEPTNYLDITTKLGLEEVLSAYQGTLLFVSHDRTFTNHLSDHMIVLHEGKASFYRGNDEIDLKKQEEKNVDQANRLLQLQHERNEIINKLSFATSEHEKNELELRFQQLILQLKQFPK</sequence>
<feature type="domain" description="ABC transporter" evidence="5">
    <location>
        <begin position="4"/>
        <end position="177"/>
    </location>
</feature>
<comment type="caution">
    <text evidence="6">The sequence shown here is derived from an EMBL/GenBank/DDBJ whole genome shotgun (WGS) entry which is preliminary data.</text>
</comment>
<dbReference type="CDD" id="cd03221">
    <property type="entry name" value="ABCF_EF-3"/>
    <property type="match status" value="2"/>
</dbReference>
<evidence type="ECO:0000256" key="1">
    <source>
        <dbReference type="ARBA" id="ARBA00022741"/>
    </source>
</evidence>
<evidence type="ECO:0000256" key="3">
    <source>
        <dbReference type="SAM" id="Coils"/>
    </source>
</evidence>
<dbReference type="InterPro" id="IPR051309">
    <property type="entry name" value="ABCF_ATPase"/>
</dbReference>